<sequence length="80" mass="8400">MPAASISRRVGLPPSARGSATNCTCPDVFELQDGNFAVVGTDRTAELVGQLPEDAGVASYERIVVITRDTLLAAAKDLPR</sequence>
<proteinExistence type="predicted"/>
<gene>
    <name evidence="2" type="ORF">Ate02nite_65100</name>
</gene>
<keyword evidence="3" id="KW-1185">Reference proteome</keyword>
<name>A0A919TX07_9ACTN</name>
<evidence type="ECO:0000256" key="1">
    <source>
        <dbReference type="SAM" id="MobiDB-lite"/>
    </source>
</evidence>
<evidence type="ECO:0000313" key="3">
    <source>
        <dbReference type="Proteomes" id="UP000623608"/>
    </source>
</evidence>
<organism evidence="2 3">
    <name type="scientific">Paractinoplanes tereljensis</name>
    <dbReference type="NCBI Taxonomy" id="571912"/>
    <lineage>
        <taxon>Bacteria</taxon>
        <taxon>Bacillati</taxon>
        <taxon>Actinomycetota</taxon>
        <taxon>Actinomycetes</taxon>
        <taxon>Micromonosporales</taxon>
        <taxon>Micromonosporaceae</taxon>
        <taxon>Paractinoplanes</taxon>
    </lineage>
</organism>
<evidence type="ECO:0000313" key="2">
    <source>
        <dbReference type="EMBL" id="GIF23780.1"/>
    </source>
</evidence>
<feature type="region of interest" description="Disordered" evidence="1">
    <location>
        <begin position="1"/>
        <end position="20"/>
    </location>
</feature>
<comment type="caution">
    <text evidence="2">The sequence shown here is derived from an EMBL/GenBank/DDBJ whole genome shotgun (WGS) entry which is preliminary data.</text>
</comment>
<reference evidence="2" key="1">
    <citation type="submission" date="2021-01" db="EMBL/GenBank/DDBJ databases">
        <title>Whole genome shotgun sequence of Actinoplanes tereljensis NBRC 105297.</title>
        <authorList>
            <person name="Komaki H."/>
            <person name="Tamura T."/>
        </authorList>
    </citation>
    <scope>NUCLEOTIDE SEQUENCE</scope>
    <source>
        <strain evidence="2">NBRC 105297</strain>
    </source>
</reference>
<dbReference type="EMBL" id="BOMY01000042">
    <property type="protein sequence ID" value="GIF23780.1"/>
    <property type="molecule type" value="Genomic_DNA"/>
</dbReference>
<accession>A0A919TX07</accession>
<dbReference type="AlphaFoldDB" id="A0A919TX07"/>
<protein>
    <submittedName>
        <fullName evidence="2">Uncharacterized protein</fullName>
    </submittedName>
</protein>
<dbReference type="Proteomes" id="UP000623608">
    <property type="component" value="Unassembled WGS sequence"/>
</dbReference>